<dbReference type="Proteomes" id="UP000270296">
    <property type="component" value="Unassembled WGS sequence"/>
</dbReference>
<dbReference type="Gene3D" id="1.20.1050.130">
    <property type="match status" value="1"/>
</dbReference>
<proteinExistence type="predicted"/>
<evidence type="ECO:0000313" key="4">
    <source>
        <dbReference type="EMBL" id="VDP35371.1"/>
    </source>
</evidence>
<dbReference type="WBParaSite" id="SBAD_0001126201-mRNA-1">
    <property type="protein sequence ID" value="SBAD_0001126201-mRNA-1"/>
    <property type="gene ID" value="SBAD_0001126201"/>
</dbReference>
<feature type="domain" description="GST N-terminal" evidence="3">
    <location>
        <begin position="6"/>
        <end position="85"/>
    </location>
</feature>
<dbReference type="PROSITE" id="PS50404">
    <property type="entry name" value="GST_NTER"/>
    <property type="match status" value="1"/>
</dbReference>
<evidence type="ECO:0000313" key="6">
    <source>
        <dbReference type="WBParaSite" id="SBAD_0001126201-mRNA-1"/>
    </source>
</evidence>
<dbReference type="InterPro" id="IPR036249">
    <property type="entry name" value="Thioredoxin-like_sf"/>
</dbReference>
<evidence type="ECO:0000256" key="2">
    <source>
        <dbReference type="ARBA" id="ARBA00047960"/>
    </source>
</evidence>
<dbReference type="PANTHER" id="PTHR11571">
    <property type="entry name" value="GLUTATHIONE S-TRANSFERASE"/>
    <property type="match status" value="1"/>
</dbReference>
<name>A0A183J4T8_9BILA</name>
<dbReference type="AlphaFoldDB" id="A0A183J4T8"/>
<dbReference type="GO" id="GO:0006749">
    <property type="term" value="P:glutathione metabolic process"/>
    <property type="evidence" value="ECO:0007669"/>
    <property type="project" value="TreeGrafter"/>
</dbReference>
<dbReference type="GO" id="GO:0004602">
    <property type="term" value="F:glutathione peroxidase activity"/>
    <property type="evidence" value="ECO:0007669"/>
    <property type="project" value="UniProtKB-ARBA"/>
</dbReference>
<accession>A0A183J4T8</accession>
<comment type="catalytic activity">
    <reaction evidence="2">
        <text>RX + glutathione = an S-substituted glutathione + a halide anion + H(+)</text>
        <dbReference type="Rhea" id="RHEA:16437"/>
        <dbReference type="ChEBI" id="CHEBI:15378"/>
        <dbReference type="ChEBI" id="CHEBI:16042"/>
        <dbReference type="ChEBI" id="CHEBI:17792"/>
        <dbReference type="ChEBI" id="CHEBI:57925"/>
        <dbReference type="ChEBI" id="CHEBI:90779"/>
        <dbReference type="EC" id="2.5.1.18"/>
    </reaction>
</comment>
<dbReference type="FunFam" id="3.40.30.10:FF:000035">
    <property type="entry name" value="hematopoietic prostaglandin D synthase"/>
    <property type="match status" value="1"/>
</dbReference>
<evidence type="ECO:0000313" key="5">
    <source>
        <dbReference type="Proteomes" id="UP000270296"/>
    </source>
</evidence>
<dbReference type="SFLD" id="SFLDS00019">
    <property type="entry name" value="Glutathione_Transferase_(cytos"/>
    <property type="match status" value="1"/>
</dbReference>
<dbReference type="InterPro" id="IPR004045">
    <property type="entry name" value="Glutathione_S-Trfase_N"/>
</dbReference>
<dbReference type="InterPro" id="IPR040079">
    <property type="entry name" value="Glutathione_S-Trfase"/>
</dbReference>
<dbReference type="CDD" id="cd03039">
    <property type="entry name" value="GST_N_Sigma_like"/>
    <property type="match status" value="1"/>
</dbReference>
<reference evidence="6" key="1">
    <citation type="submission" date="2016-06" db="UniProtKB">
        <authorList>
            <consortium name="WormBaseParasite"/>
        </authorList>
    </citation>
    <scope>IDENTIFICATION</scope>
</reference>
<dbReference type="OrthoDB" id="414243at2759"/>
<gene>
    <name evidence="4" type="ORF">SBAD_LOCUS10886</name>
</gene>
<evidence type="ECO:0000259" key="3">
    <source>
        <dbReference type="PROSITE" id="PS50404"/>
    </source>
</evidence>
<dbReference type="EC" id="2.5.1.18" evidence="1"/>
<keyword evidence="5" id="KW-1185">Reference proteome</keyword>
<organism evidence="6">
    <name type="scientific">Soboliphyme baturini</name>
    <dbReference type="NCBI Taxonomy" id="241478"/>
    <lineage>
        <taxon>Eukaryota</taxon>
        <taxon>Metazoa</taxon>
        <taxon>Ecdysozoa</taxon>
        <taxon>Nematoda</taxon>
        <taxon>Enoplea</taxon>
        <taxon>Dorylaimia</taxon>
        <taxon>Dioctophymatida</taxon>
        <taxon>Dioctophymatoidea</taxon>
        <taxon>Soboliphymatidae</taxon>
        <taxon>Soboliphyme</taxon>
    </lineage>
</organism>
<dbReference type="GO" id="GO:0004364">
    <property type="term" value="F:glutathione transferase activity"/>
    <property type="evidence" value="ECO:0007669"/>
    <property type="project" value="UniProtKB-EC"/>
</dbReference>
<dbReference type="SUPFAM" id="SSF52833">
    <property type="entry name" value="Thioredoxin-like"/>
    <property type="match status" value="1"/>
</dbReference>
<protein>
    <recommendedName>
        <fullName evidence="1">glutathione transferase</fullName>
        <ecNumber evidence="1">2.5.1.18</ecNumber>
    </recommendedName>
</protein>
<sequence length="109" mass="12264">MAQGKPHYKLTYFDIKGLGEPIRLLFAYVGQPYEDVRVTIEHWPKVKPSKDMPFGQVPLLEVDGKQLTQSACIMRYLGEQFGEYPPAVASDMFSIHRSDAEDSVGQSEG</sequence>
<dbReference type="Pfam" id="PF02798">
    <property type="entry name" value="GST_N"/>
    <property type="match status" value="1"/>
</dbReference>
<reference evidence="4 5" key="2">
    <citation type="submission" date="2018-11" db="EMBL/GenBank/DDBJ databases">
        <authorList>
            <consortium name="Pathogen Informatics"/>
        </authorList>
    </citation>
    <scope>NUCLEOTIDE SEQUENCE [LARGE SCALE GENOMIC DNA]</scope>
</reference>
<dbReference type="EMBL" id="UZAM01014728">
    <property type="protein sequence ID" value="VDP35371.1"/>
    <property type="molecule type" value="Genomic_DNA"/>
</dbReference>
<evidence type="ECO:0000256" key="1">
    <source>
        <dbReference type="ARBA" id="ARBA00012452"/>
    </source>
</evidence>
<dbReference type="InterPro" id="IPR050213">
    <property type="entry name" value="GST_superfamily"/>
</dbReference>